<sequence length="110" mass="12562">MRKRNISIITRLNEKEKNHLATLVKRSGLSQEAYIRHLINGVVPKDSPPADYYAMMKELHAIGNNLNQLARKAHQLNVINVEQYDLAVKEFENAVTKITEAVILPKPMDK</sequence>
<dbReference type="Proteomes" id="UP000261032">
    <property type="component" value="Unassembled WGS sequence"/>
</dbReference>
<protein>
    <submittedName>
        <fullName evidence="1">Plasmid mobilization relaxosome protein MobC</fullName>
    </submittedName>
</protein>
<dbReference type="Pfam" id="PF21983">
    <property type="entry name" value="NikA-like"/>
    <property type="match status" value="1"/>
</dbReference>
<dbReference type="GeneID" id="78228962"/>
<proteinExistence type="predicted"/>
<evidence type="ECO:0000313" key="1">
    <source>
        <dbReference type="EMBL" id="RGD83802.1"/>
    </source>
</evidence>
<dbReference type="InterPro" id="IPR053842">
    <property type="entry name" value="NikA-like"/>
</dbReference>
<name>A0A3E3ECN4_9FIRM</name>
<reference evidence="1 2" key="1">
    <citation type="submission" date="2018-08" db="EMBL/GenBank/DDBJ databases">
        <title>A genome reference for cultivated species of the human gut microbiota.</title>
        <authorList>
            <person name="Zou Y."/>
            <person name="Xue W."/>
            <person name="Luo G."/>
        </authorList>
    </citation>
    <scope>NUCLEOTIDE SEQUENCE [LARGE SCALE GENOMIC DNA]</scope>
    <source>
        <strain evidence="1 2">OM06-4</strain>
    </source>
</reference>
<organism evidence="1 2">
    <name type="scientific">Thomasclavelia ramosa</name>
    <dbReference type="NCBI Taxonomy" id="1547"/>
    <lineage>
        <taxon>Bacteria</taxon>
        <taxon>Bacillati</taxon>
        <taxon>Bacillota</taxon>
        <taxon>Erysipelotrichia</taxon>
        <taxon>Erysipelotrichales</taxon>
        <taxon>Coprobacillaceae</taxon>
        <taxon>Thomasclavelia</taxon>
    </lineage>
</organism>
<dbReference type="RefSeq" id="WP_008787742.1">
    <property type="nucleotide sequence ID" value="NZ_QUSL01000020.1"/>
</dbReference>
<comment type="caution">
    <text evidence="1">The sequence shown here is derived from an EMBL/GenBank/DDBJ whole genome shotgun (WGS) entry which is preliminary data.</text>
</comment>
<dbReference type="AlphaFoldDB" id="A0A3E3ECN4"/>
<accession>A0A3E3ECN4</accession>
<evidence type="ECO:0000313" key="2">
    <source>
        <dbReference type="Proteomes" id="UP000261032"/>
    </source>
</evidence>
<dbReference type="EMBL" id="QUSL01000020">
    <property type="protein sequence ID" value="RGD83802.1"/>
    <property type="molecule type" value="Genomic_DNA"/>
</dbReference>
<gene>
    <name evidence="1" type="primary">mobC</name>
    <name evidence="1" type="ORF">DXB93_12275</name>
</gene>